<evidence type="ECO:0000259" key="10">
    <source>
        <dbReference type="PROSITE" id="PS51192"/>
    </source>
</evidence>
<dbReference type="FunFam" id="3.40.50.300:FF:002289">
    <property type="entry name" value="DNA or RNA helicase of superfamily II"/>
    <property type="match status" value="1"/>
</dbReference>
<dbReference type="Pfam" id="PF16203">
    <property type="entry name" value="ERCC3_RAD25_C"/>
    <property type="match status" value="1"/>
</dbReference>
<gene>
    <name evidence="12" type="ORF">PPENT_87.1.T0130157</name>
</gene>
<dbReference type="AlphaFoldDB" id="A0A8S1SYC3"/>
<protein>
    <recommendedName>
        <fullName evidence="8">DNA 3'-5' helicase</fullName>
        <ecNumber evidence="8">5.6.2.4</ecNumber>
    </recommendedName>
</protein>
<evidence type="ECO:0000256" key="9">
    <source>
        <dbReference type="ARBA" id="ARBA00048988"/>
    </source>
</evidence>
<comment type="caution">
    <text evidence="12">The sequence shown here is derived from an EMBL/GenBank/DDBJ whole genome shotgun (WGS) entry which is preliminary data.</text>
</comment>
<evidence type="ECO:0000256" key="6">
    <source>
        <dbReference type="ARBA" id="ARBA00023235"/>
    </source>
</evidence>
<dbReference type="GO" id="GO:0000112">
    <property type="term" value="C:nucleotide-excision repair factor 3 complex"/>
    <property type="evidence" value="ECO:0007669"/>
    <property type="project" value="TreeGrafter"/>
</dbReference>
<dbReference type="EMBL" id="CAJJDO010000013">
    <property type="protein sequence ID" value="CAD8144296.1"/>
    <property type="molecule type" value="Genomic_DNA"/>
</dbReference>
<evidence type="ECO:0000313" key="13">
    <source>
        <dbReference type="Proteomes" id="UP000689195"/>
    </source>
</evidence>
<dbReference type="GO" id="GO:0016787">
    <property type="term" value="F:hydrolase activity"/>
    <property type="evidence" value="ECO:0007669"/>
    <property type="project" value="UniProtKB-KW"/>
</dbReference>
<keyword evidence="6" id="KW-0413">Isomerase</keyword>
<dbReference type="InterPro" id="IPR006935">
    <property type="entry name" value="Helicase/UvrB_N"/>
</dbReference>
<dbReference type="SMART" id="SM00490">
    <property type="entry name" value="HELICc"/>
    <property type="match status" value="1"/>
</dbReference>
<dbReference type="GO" id="GO:0097550">
    <property type="term" value="C:transcription preinitiation complex"/>
    <property type="evidence" value="ECO:0007669"/>
    <property type="project" value="TreeGrafter"/>
</dbReference>
<comment type="catalytic activity">
    <reaction evidence="9">
        <text>ATP + H2O = ADP + phosphate + H(+)</text>
        <dbReference type="Rhea" id="RHEA:13065"/>
        <dbReference type="ChEBI" id="CHEBI:15377"/>
        <dbReference type="ChEBI" id="CHEBI:15378"/>
        <dbReference type="ChEBI" id="CHEBI:30616"/>
        <dbReference type="ChEBI" id="CHEBI:43474"/>
        <dbReference type="ChEBI" id="CHEBI:456216"/>
        <dbReference type="EC" id="5.6.2.4"/>
    </reaction>
</comment>
<feature type="domain" description="Helicase ATP-binding" evidence="10">
    <location>
        <begin position="246"/>
        <end position="405"/>
    </location>
</feature>
<dbReference type="InterPro" id="IPR050615">
    <property type="entry name" value="ATP-dep_DNA_Helicase"/>
</dbReference>
<dbReference type="GO" id="GO:0003677">
    <property type="term" value="F:DNA binding"/>
    <property type="evidence" value="ECO:0007669"/>
    <property type="project" value="InterPro"/>
</dbReference>
<evidence type="ECO:0000256" key="5">
    <source>
        <dbReference type="ARBA" id="ARBA00022840"/>
    </source>
</evidence>
<dbReference type="SMART" id="SM00487">
    <property type="entry name" value="DEXDc"/>
    <property type="match status" value="1"/>
</dbReference>
<evidence type="ECO:0000259" key="11">
    <source>
        <dbReference type="PROSITE" id="PS51194"/>
    </source>
</evidence>
<comment type="similarity">
    <text evidence="1">Belongs to the helicase family. RAD25/XPB subfamily.</text>
</comment>
<evidence type="ECO:0000256" key="7">
    <source>
        <dbReference type="ARBA" id="ARBA00034617"/>
    </source>
</evidence>
<dbReference type="InterPro" id="IPR032438">
    <property type="entry name" value="ERCC3_RAD25_C"/>
</dbReference>
<dbReference type="PANTHER" id="PTHR11274:SF0">
    <property type="entry name" value="GENERAL TRANSCRIPTION AND DNA REPAIR FACTOR IIH HELICASE SUBUNIT XPB"/>
    <property type="match status" value="1"/>
</dbReference>
<feature type="domain" description="Helicase C-terminal" evidence="11">
    <location>
        <begin position="463"/>
        <end position="628"/>
    </location>
</feature>
<keyword evidence="3" id="KW-0378">Hydrolase</keyword>
<reference evidence="12" key="1">
    <citation type="submission" date="2021-01" db="EMBL/GenBank/DDBJ databases">
        <authorList>
            <consortium name="Genoscope - CEA"/>
            <person name="William W."/>
        </authorList>
    </citation>
    <scope>NUCLEOTIDE SEQUENCE</scope>
</reference>
<dbReference type="InterPro" id="IPR001650">
    <property type="entry name" value="Helicase_C-like"/>
</dbReference>
<keyword evidence="4" id="KW-0347">Helicase</keyword>
<dbReference type="PROSITE" id="PS51192">
    <property type="entry name" value="HELICASE_ATP_BIND_1"/>
    <property type="match status" value="1"/>
</dbReference>
<evidence type="ECO:0000313" key="12">
    <source>
        <dbReference type="EMBL" id="CAD8144296.1"/>
    </source>
</evidence>
<comment type="catalytic activity">
    <reaction evidence="7">
        <text>Couples ATP hydrolysis with the unwinding of duplex DNA by translocating in the 3'-5' direction.</text>
        <dbReference type="EC" id="5.6.2.4"/>
    </reaction>
</comment>
<dbReference type="Pfam" id="PF13625">
    <property type="entry name" value="Helicase_C_3"/>
    <property type="match status" value="1"/>
</dbReference>
<evidence type="ECO:0000256" key="2">
    <source>
        <dbReference type="ARBA" id="ARBA00022741"/>
    </source>
</evidence>
<dbReference type="EC" id="5.6.2.4" evidence="8"/>
<evidence type="ECO:0000256" key="3">
    <source>
        <dbReference type="ARBA" id="ARBA00022801"/>
    </source>
</evidence>
<dbReference type="OrthoDB" id="10262986at2759"/>
<keyword evidence="5" id="KW-0067">ATP-binding</keyword>
<evidence type="ECO:0000256" key="1">
    <source>
        <dbReference type="ARBA" id="ARBA00006637"/>
    </source>
</evidence>
<sequence>MDETFKMDHYLRPIIIMRIDEPQNEQLLKKNKNNNDTQWKKYEIILEKFHRDAAAAEETLIQFAEPSSTTTNIQTFIITFYSLYTAMTLGWNEERIKNEIDRLAKNERIPKDITDFIEKNTQYFNRAYFYLEKDSYYIDIEMKLLQELKYRKFGQMHNLTSIENYDRQDSIMNENKTFVKFKIKANEHFSVNRELVEDFNVPVKQEFDYLKDLENTKQDTQKKLQQFRMKAIYQLYSHQNRALKKIFQNDKAHSGVIILPCGAGKTLLGINVALKIKRKTLIICDQVNDVYQWQKSFIKFTEMDKNNLAVILRTQQEVPMAVLGREHIIVITNKDMISSNRKDIKHVTTLEWPLLIMDEVHGLPAEQINAEISKLKANMKIGLTATPYRQDNKIKEIFYKVGPKLHESMIVDLKQMGYVSKIYCIQVYVGMQDLYKQKYEEYRRVNNQFVTNTLYQMNPKKFEVLQSLINIHRARKDKILVFCEKVNKLADTGTLEKFAKLNNCPIISQKVEQTERQAIYKLYQEDKLDVIIFGQIADQGLDLPSANVGIQISFNFKSVRQEFQRMGRIQRKKENQIGEYDCFFYSIVTKGTREVEIQFERQIAVINQGYPYEIISAEELKPPQLESDKKLLLDKILDEMQKKVLETCTQKGDEDKEEDGY</sequence>
<dbReference type="PANTHER" id="PTHR11274">
    <property type="entry name" value="RAD25/XP-B DNA REPAIR HELICASE"/>
    <property type="match status" value="1"/>
</dbReference>
<dbReference type="GO" id="GO:0006367">
    <property type="term" value="P:transcription initiation at RNA polymerase II promoter"/>
    <property type="evidence" value="ECO:0007669"/>
    <property type="project" value="TreeGrafter"/>
</dbReference>
<keyword evidence="13" id="KW-1185">Reference proteome</keyword>
<name>A0A8S1SYC3_9CILI</name>
<accession>A0A8S1SYC3</accession>
<dbReference type="InterPro" id="IPR032830">
    <property type="entry name" value="XPB/Ssl2_N"/>
</dbReference>
<dbReference type="PROSITE" id="PS51194">
    <property type="entry name" value="HELICASE_CTER"/>
    <property type="match status" value="1"/>
</dbReference>
<keyword evidence="2" id="KW-0547">Nucleotide-binding</keyword>
<proteinExistence type="inferred from homology"/>
<dbReference type="GO" id="GO:0005675">
    <property type="term" value="C:transcription factor TFIIH holo complex"/>
    <property type="evidence" value="ECO:0007669"/>
    <property type="project" value="TreeGrafter"/>
</dbReference>
<dbReference type="GO" id="GO:0043138">
    <property type="term" value="F:3'-5' DNA helicase activity"/>
    <property type="evidence" value="ECO:0007669"/>
    <property type="project" value="UniProtKB-EC"/>
</dbReference>
<dbReference type="Pfam" id="PF04851">
    <property type="entry name" value="ResIII"/>
    <property type="match status" value="1"/>
</dbReference>
<organism evidence="12 13">
    <name type="scientific">Paramecium pentaurelia</name>
    <dbReference type="NCBI Taxonomy" id="43138"/>
    <lineage>
        <taxon>Eukaryota</taxon>
        <taxon>Sar</taxon>
        <taxon>Alveolata</taxon>
        <taxon>Ciliophora</taxon>
        <taxon>Intramacronucleata</taxon>
        <taxon>Oligohymenophorea</taxon>
        <taxon>Peniculida</taxon>
        <taxon>Parameciidae</taxon>
        <taxon>Paramecium</taxon>
    </lineage>
</organism>
<evidence type="ECO:0000256" key="4">
    <source>
        <dbReference type="ARBA" id="ARBA00022806"/>
    </source>
</evidence>
<evidence type="ECO:0000256" key="8">
    <source>
        <dbReference type="ARBA" id="ARBA00034808"/>
    </source>
</evidence>
<dbReference type="InterPro" id="IPR014001">
    <property type="entry name" value="Helicase_ATP-bd"/>
</dbReference>
<dbReference type="Proteomes" id="UP000689195">
    <property type="component" value="Unassembled WGS sequence"/>
</dbReference>
<dbReference type="GO" id="GO:0005524">
    <property type="term" value="F:ATP binding"/>
    <property type="evidence" value="ECO:0007669"/>
    <property type="project" value="UniProtKB-KW"/>
</dbReference>